<feature type="transmembrane region" description="Helical" evidence="5">
    <location>
        <begin position="392"/>
        <end position="415"/>
    </location>
</feature>
<feature type="transmembrane region" description="Helical" evidence="5">
    <location>
        <begin position="324"/>
        <end position="345"/>
    </location>
</feature>
<comment type="caution">
    <text evidence="6">The sequence shown here is derived from an EMBL/GenBank/DDBJ whole genome shotgun (WGS) entry which is preliminary data.</text>
</comment>
<keyword evidence="4 5" id="KW-0472">Membrane</keyword>
<reference evidence="6 7" key="1">
    <citation type="submission" date="2023-10" db="EMBL/GenBank/DDBJ databases">
        <title>Genomes of two closely related lineages of the louse Polyplax serrata with different host specificities.</title>
        <authorList>
            <person name="Martinu J."/>
            <person name="Tarabai H."/>
            <person name="Stefka J."/>
            <person name="Hypsa V."/>
        </authorList>
    </citation>
    <scope>NUCLEOTIDE SEQUENCE [LARGE SCALE GENOMIC DNA]</scope>
    <source>
        <strain evidence="6">HR10_N</strain>
    </source>
</reference>
<evidence type="ECO:0008006" key="8">
    <source>
        <dbReference type="Google" id="ProtNLM"/>
    </source>
</evidence>
<dbReference type="PANTHER" id="PTHR12778">
    <property type="entry name" value="SOLUTE CARRIER FAMILY 33 ACETYL-COA TRANSPORTER -RELATED"/>
    <property type="match status" value="1"/>
</dbReference>
<feature type="transmembrane region" description="Helical" evidence="5">
    <location>
        <begin position="351"/>
        <end position="380"/>
    </location>
</feature>
<evidence type="ECO:0000256" key="3">
    <source>
        <dbReference type="ARBA" id="ARBA00022989"/>
    </source>
</evidence>
<dbReference type="EMBL" id="JAWJWE010000043">
    <property type="protein sequence ID" value="KAK6617930.1"/>
    <property type="molecule type" value="Genomic_DNA"/>
</dbReference>
<evidence type="ECO:0000256" key="1">
    <source>
        <dbReference type="ARBA" id="ARBA00004141"/>
    </source>
</evidence>
<dbReference type="GO" id="GO:0016020">
    <property type="term" value="C:membrane"/>
    <property type="evidence" value="ECO:0007669"/>
    <property type="project" value="UniProtKB-SubCell"/>
</dbReference>
<dbReference type="InterPro" id="IPR036259">
    <property type="entry name" value="MFS_trans_sf"/>
</dbReference>
<evidence type="ECO:0000313" key="7">
    <source>
        <dbReference type="Proteomes" id="UP001372834"/>
    </source>
</evidence>
<dbReference type="InterPro" id="IPR004752">
    <property type="entry name" value="AmpG_permease/AT-1"/>
</dbReference>
<feature type="transmembrane region" description="Helical" evidence="5">
    <location>
        <begin position="85"/>
        <end position="103"/>
    </location>
</feature>
<dbReference type="PANTHER" id="PTHR12778:SF9">
    <property type="entry name" value="ACETYL-COENZYME A TRANSPORTER 1"/>
    <property type="match status" value="1"/>
</dbReference>
<dbReference type="GO" id="GO:0008521">
    <property type="term" value="F:acetyl-CoA transmembrane transporter activity"/>
    <property type="evidence" value="ECO:0007669"/>
    <property type="project" value="InterPro"/>
</dbReference>
<evidence type="ECO:0000256" key="4">
    <source>
        <dbReference type="ARBA" id="ARBA00023136"/>
    </source>
</evidence>
<sequence length="499" mass="55883">MSPKKRNGSARLTIENDIFQQRKYNKNSFEFEKLKGDRGNIAILFFLYLLQGIPLGLVQAIPIILTNSGVSYTQQAKFSLVNWPFSLKLLWAPVLDCIYWGKLGRRKSWLVPTQYLIGILMIFLSHCVDDLLGNGGSEPNIQLLVLSFFFLNFLAATQDIAVDGWALTMLKRQNVSYASTCNSVGQTAGYFLGYVTFLALESPSFCNTYLRDKPLDHGIVTLSEFLHFWGWTFFVSTTLICLLKKEKSVAMANNVLLAAVLLTAKIGFSACDVVTGLKLVEAGIPKEKMALLAVPLVPLQVALPFFLSRYLTGQNPMNVFLTAYPYRLGCGILFSIFVAVTPYFVVNHELPVIYCIIFLVIYCFHQVTSNSMFVAQMAFFAKVSDPAIGGTYMTLLNTLANIGGTWPQALALWFVELLTFKKCSNEKGMKCSSAAEMELCSKEGGTCVTSIDGYYVETVLCTLIGCLWLLWGRRSVKRLEMYGMDSFSVKRLSAERRRR</sequence>
<feature type="transmembrane region" description="Helical" evidence="5">
    <location>
        <begin position="225"/>
        <end position="243"/>
    </location>
</feature>
<keyword evidence="2 5" id="KW-0812">Transmembrane</keyword>
<evidence type="ECO:0000256" key="5">
    <source>
        <dbReference type="SAM" id="Phobius"/>
    </source>
</evidence>
<dbReference type="Proteomes" id="UP001372834">
    <property type="component" value="Unassembled WGS sequence"/>
</dbReference>
<feature type="transmembrane region" description="Helical" evidence="5">
    <location>
        <begin position="144"/>
        <end position="167"/>
    </location>
</feature>
<comment type="subcellular location">
    <subcellularLocation>
        <location evidence="1">Membrane</location>
        <topology evidence="1">Multi-pass membrane protein</topology>
    </subcellularLocation>
</comment>
<dbReference type="Pfam" id="PF13000">
    <property type="entry name" value="Acatn"/>
    <property type="match status" value="2"/>
</dbReference>
<feature type="transmembrane region" description="Helical" evidence="5">
    <location>
        <begin position="453"/>
        <end position="471"/>
    </location>
</feature>
<dbReference type="GO" id="GO:0035348">
    <property type="term" value="P:acetyl-CoA transmembrane transport"/>
    <property type="evidence" value="ECO:0007669"/>
    <property type="project" value="InterPro"/>
</dbReference>
<keyword evidence="3 5" id="KW-1133">Transmembrane helix</keyword>
<accession>A0AAN8P0F3</accession>
<organism evidence="6 7">
    <name type="scientific">Polyplax serrata</name>
    <name type="common">Common mouse louse</name>
    <dbReference type="NCBI Taxonomy" id="468196"/>
    <lineage>
        <taxon>Eukaryota</taxon>
        <taxon>Metazoa</taxon>
        <taxon>Ecdysozoa</taxon>
        <taxon>Arthropoda</taxon>
        <taxon>Hexapoda</taxon>
        <taxon>Insecta</taxon>
        <taxon>Pterygota</taxon>
        <taxon>Neoptera</taxon>
        <taxon>Paraneoptera</taxon>
        <taxon>Psocodea</taxon>
        <taxon>Troctomorpha</taxon>
        <taxon>Phthiraptera</taxon>
        <taxon>Anoplura</taxon>
        <taxon>Polyplacidae</taxon>
        <taxon>Polyplax</taxon>
    </lineage>
</organism>
<dbReference type="AlphaFoldDB" id="A0AAN8P0F3"/>
<name>A0AAN8P0F3_POLSC</name>
<protein>
    <recommendedName>
        <fullName evidence="8">Acetyl-coenzyme A transporter 1</fullName>
    </recommendedName>
</protein>
<proteinExistence type="predicted"/>
<evidence type="ECO:0000256" key="2">
    <source>
        <dbReference type="ARBA" id="ARBA00022692"/>
    </source>
</evidence>
<evidence type="ECO:0000313" key="6">
    <source>
        <dbReference type="EMBL" id="KAK6617930.1"/>
    </source>
</evidence>
<feature type="transmembrane region" description="Helical" evidence="5">
    <location>
        <begin position="255"/>
        <end position="277"/>
    </location>
</feature>
<dbReference type="SUPFAM" id="SSF103473">
    <property type="entry name" value="MFS general substrate transporter"/>
    <property type="match status" value="1"/>
</dbReference>
<feature type="transmembrane region" description="Helical" evidence="5">
    <location>
        <begin position="188"/>
        <end position="205"/>
    </location>
</feature>
<dbReference type="InterPro" id="IPR024371">
    <property type="entry name" value="AcetylCoA_trans_1-like"/>
</dbReference>
<gene>
    <name evidence="6" type="ORF">RUM43_014159</name>
</gene>
<feature type="transmembrane region" description="Helical" evidence="5">
    <location>
        <begin position="41"/>
        <end position="65"/>
    </location>
</feature>
<feature type="transmembrane region" description="Helical" evidence="5">
    <location>
        <begin position="289"/>
        <end position="312"/>
    </location>
</feature>